<organism evidence="1 2">
    <name type="scientific">Eumeta variegata</name>
    <name type="common">Bagworm moth</name>
    <name type="synonym">Eumeta japonica</name>
    <dbReference type="NCBI Taxonomy" id="151549"/>
    <lineage>
        <taxon>Eukaryota</taxon>
        <taxon>Metazoa</taxon>
        <taxon>Ecdysozoa</taxon>
        <taxon>Arthropoda</taxon>
        <taxon>Hexapoda</taxon>
        <taxon>Insecta</taxon>
        <taxon>Pterygota</taxon>
        <taxon>Neoptera</taxon>
        <taxon>Endopterygota</taxon>
        <taxon>Lepidoptera</taxon>
        <taxon>Glossata</taxon>
        <taxon>Ditrysia</taxon>
        <taxon>Tineoidea</taxon>
        <taxon>Psychidae</taxon>
        <taxon>Oiketicinae</taxon>
        <taxon>Eumeta</taxon>
    </lineage>
</organism>
<gene>
    <name evidence="1" type="ORF">EVAR_65345_1</name>
</gene>
<evidence type="ECO:0000313" key="2">
    <source>
        <dbReference type="Proteomes" id="UP000299102"/>
    </source>
</evidence>
<accession>A0A4C1Z5F3</accession>
<evidence type="ECO:0000313" key="1">
    <source>
        <dbReference type="EMBL" id="GBP82149.1"/>
    </source>
</evidence>
<dbReference type="Proteomes" id="UP000299102">
    <property type="component" value="Unassembled WGS sequence"/>
</dbReference>
<comment type="caution">
    <text evidence="1">The sequence shown here is derived from an EMBL/GenBank/DDBJ whole genome shotgun (WGS) entry which is preliminary data.</text>
</comment>
<dbReference type="EMBL" id="BGZK01001550">
    <property type="protein sequence ID" value="GBP82149.1"/>
    <property type="molecule type" value="Genomic_DNA"/>
</dbReference>
<reference evidence="1 2" key="1">
    <citation type="journal article" date="2019" name="Commun. Biol.">
        <title>The bagworm genome reveals a unique fibroin gene that provides high tensile strength.</title>
        <authorList>
            <person name="Kono N."/>
            <person name="Nakamura H."/>
            <person name="Ohtoshi R."/>
            <person name="Tomita M."/>
            <person name="Numata K."/>
            <person name="Arakawa K."/>
        </authorList>
    </citation>
    <scope>NUCLEOTIDE SEQUENCE [LARGE SCALE GENOMIC DNA]</scope>
</reference>
<sequence>MNWLTLPRDMSSRISGSLIAQQPRKVRTRLKASSHTAELMMEASSLLNGYAETFQQTKTAPLDNRAGSLVHTEL</sequence>
<name>A0A4C1Z5F3_EUMVA</name>
<keyword evidence="2" id="KW-1185">Reference proteome</keyword>
<proteinExistence type="predicted"/>
<protein>
    <submittedName>
        <fullName evidence="1">Uncharacterized protein</fullName>
    </submittedName>
</protein>
<dbReference type="AlphaFoldDB" id="A0A4C1Z5F3"/>